<organism evidence="1 2">
    <name type="scientific">Vibrio aquimaris</name>
    <dbReference type="NCBI Taxonomy" id="2587862"/>
    <lineage>
        <taxon>Bacteria</taxon>
        <taxon>Pseudomonadati</taxon>
        <taxon>Pseudomonadota</taxon>
        <taxon>Gammaproteobacteria</taxon>
        <taxon>Vibrionales</taxon>
        <taxon>Vibrionaceae</taxon>
        <taxon>Vibrio</taxon>
    </lineage>
</organism>
<gene>
    <name evidence="1" type="primary">phnD</name>
    <name evidence="1" type="ORF">FIV01_04765</name>
</gene>
<evidence type="ECO:0000313" key="1">
    <source>
        <dbReference type="EMBL" id="QFT25734.1"/>
    </source>
</evidence>
<dbReference type="PANTHER" id="PTHR35841">
    <property type="entry name" value="PHOSPHONATES-BINDING PERIPLASMIC PROTEIN"/>
    <property type="match status" value="1"/>
</dbReference>
<dbReference type="AlphaFoldDB" id="A0A5P9CHM0"/>
<name>A0A5P9CHM0_9VIBR</name>
<dbReference type="PANTHER" id="PTHR35841:SF1">
    <property type="entry name" value="PHOSPHONATES-BINDING PERIPLASMIC PROTEIN"/>
    <property type="match status" value="1"/>
</dbReference>
<dbReference type="CDD" id="cd01071">
    <property type="entry name" value="PBP2_PhnD_like"/>
    <property type="match status" value="1"/>
</dbReference>
<proteinExistence type="predicted"/>
<protein>
    <submittedName>
        <fullName evidence="1">Phosphate-import protein PhnD</fullName>
    </submittedName>
</protein>
<dbReference type="EMBL" id="CP045350">
    <property type="protein sequence ID" value="QFT25734.1"/>
    <property type="molecule type" value="Genomic_DNA"/>
</dbReference>
<dbReference type="KEGG" id="vaq:FIV01_04765"/>
<sequence length="316" mass="35137">MLLLMCVFKTVKHSQTPALTKPNRIRIFPPFVYALSKLAIGRGNNMKKLALVALIVGLPLQAQENVLTFGIVPQQSAITLAKNWAPILQHLSEETGYKIVFRTAKDIPEFEQRVFKGEYDIAYMNPYHYTVFHQKPGYEAFAKQKDKQIRGIVIIKSDSPIQDLKDLDGETLVFPSPAAFAASVVPRSSLQAMGITFTPQYVSSHDSVYINVAKDFFPAGGGIERTLNNTDPAVRSQLKVLWRTPGYTPHAFATHPALPPDVSAKIAEVMLALNDDSEGQALLGRIKFKGIEPARDSDWDDVRALNITLLDKYLTP</sequence>
<accession>A0A5P9CHM0</accession>
<reference evidence="1 2" key="1">
    <citation type="submission" date="2019-10" db="EMBL/GenBank/DDBJ databases">
        <title>Complete genome sequence of Vibrio sp. strain THAF100, isolated from non-filtered water from the water column of tank 6 of a marine aquarium containing stony-coral fragments. Water maintained at 26 degree C.</title>
        <authorList>
            <person name="Ruckert C."/>
            <person name="Franco A."/>
            <person name="Kalinowski J."/>
            <person name="Glaeser S."/>
        </authorList>
    </citation>
    <scope>NUCLEOTIDE SEQUENCE [LARGE SCALE GENOMIC DNA]</scope>
    <source>
        <strain evidence="1 2">THAF100</strain>
    </source>
</reference>
<dbReference type="Proteomes" id="UP000326936">
    <property type="component" value="Chromosome"/>
</dbReference>
<dbReference type="SUPFAM" id="SSF53850">
    <property type="entry name" value="Periplasmic binding protein-like II"/>
    <property type="match status" value="1"/>
</dbReference>
<keyword evidence="2" id="KW-1185">Reference proteome</keyword>
<dbReference type="Gene3D" id="3.40.190.10">
    <property type="entry name" value="Periplasmic binding protein-like II"/>
    <property type="match status" value="2"/>
</dbReference>
<evidence type="ECO:0000313" key="2">
    <source>
        <dbReference type="Proteomes" id="UP000326936"/>
    </source>
</evidence>
<dbReference type="Pfam" id="PF12974">
    <property type="entry name" value="Phosphonate-bd"/>
    <property type="match status" value="1"/>
</dbReference>